<name>A0A563UG18_9SPHI</name>
<evidence type="ECO:0000313" key="3">
    <source>
        <dbReference type="EMBL" id="TWR30304.1"/>
    </source>
</evidence>
<feature type="transmembrane region" description="Helical" evidence="1">
    <location>
        <begin position="6"/>
        <end position="27"/>
    </location>
</feature>
<protein>
    <submittedName>
        <fullName evidence="3">SHOCT domain-containing protein</fullName>
    </submittedName>
</protein>
<feature type="transmembrane region" description="Helical" evidence="1">
    <location>
        <begin position="39"/>
        <end position="58"/>
    </location>
</feature>
<organism evidence="3 4">
    <name type="scientific">Mucilaginibacter pallidiroseus</name>
    <dbReference type="NCBI Taxonomy" id="2599295"/>
    <lineage>
        <taxon>Bacteria</taxon>
        <taxon>Pseudomonadati</taxon>
        <taxon>Bacteroidota</taxon>
        <taxon>Sphingobacteriia</taxon>
        <taxon>Sphingobacteriales</taxon>
        <taxon>Sphingobacteriaceae</taxon>
        <taxon>Mucilaginibacter</taxon>
    </lineage>
</organism>
<reference evidence="3 4" key="1">
    <citation type="submission" date="2019-07" db="EMBL/GenBank/DDBJ databases">
        <authorList>
            <person name="Kim J."/>
        </authorList>
    </citation>
    <scope>NUCLEOTIDE SEQUENCE [LARGE SCALE GENOMIC DNA]</scope>
    <source>
        <strain evidence="4">dk17</strain>
    </source>
</reference>
<sequence>MSGLGAPEIILIMAALAILFLPAYLGYVAGSKRTIGGPAGLLLGLFFSYIGLIIVYILPITQPVYYDFGHRQPQSSSADEIMKYKELYDSGAITEQEYNTQKARILNSNR</sequence>
<evidence type="ECO:0000259" key="2">
    <source>
        <dbReference type="Pfam" id="PF09851"/>
    </source>
</evidence>
<evidence type="ECO:0000313" key="4">
    <source>
        <dbReference type="Proteomes" id="UP000320042"/>
    </source>
</evidence>
<dbReference type="RefSeq" id="WP_146380765.1">
    <property type="nucleotide sequence ID" value="NZ_VOEJ01000002.1"/>
</dbReference>
<keyword evidence="1" id="KW-0472">Membrane</keyword>
<dbReference type="InterPro" id="IPR018649">
    <property type="entry name" value="SHOCT"/>
</dbReference>
<dbReference type="OrthoDB" id="799960at2"/>
<evidence type="ECO:0000256" key="1">
    <source>
        <dbReference type="SAM" id="Phobius"/>
    </source>
</evidence>
<dbReference type="EMBL" id="VOEJ01000002">
    <property type="protein sequence ID" value="TWR30304.1"/>
    <property type="molecule type" value="Genomic_DNA"/>
</dbReference>
<accession>A0A563UG18</accession>
<keyword evidence="4" id="KW-1185">Reference proteome</keyword>
<keyword evidence="1" id="KW-1133">Transmembrane helix</keyword>
<dbReference type="Pfam" id="PF09851">
    <property type="entry name" value="SHOCT"/>
    <property type="match status" value="1"/>
</dbReference>
<dbReference type="AlphaFoldDB" id="A0A563UG18"/>
<proteinExistence type="predicted"/>
<gene>
    <name evidence="3" type="ORF">FPZ43_05025</name>
</gene>
<comment type="caution">
    <text evidence="3">The sequence shown here is derived from an EMBL/GenBank/DDBJ whole genome shotgun (WGS) entry which is preliminary data.</text>
</comment>
<keyword evidence="1" id="KW-0812">Transmembrane</keyword>
<dbReference type="Proteomes" id="UP000320042">
    <property type="component" value="Unassembled WGS sequence"/>
</dbReference>
<feature type="domain" description="SHOCT" evidence="2">
    <location>
        <begin position="79"/>
        <end position="106"/>
    </location>
</feature>